<name>A0A9X2UN39_9BACT</name>
<keyword evidence="4" id="KW-0808">Transferase</keyword>
<dbReference type="GO" id="GO:0000160">
    <property type="term" value="P:phosphorelay signal transduction system"/>
    <property type="evidence" value="ECO:0007669"/>
    <property type="project" value="UniProtKB-KW"/>
</dbReference>
<accession>A0A9X2UN39</accession>
<evidence type="ECO:0000256" key="4">
    <source>
        <dbReference type="ARBA" id="ARBA00022679"/>
    </source>
</evidence>
<reference evidence="8" key="1">
    <citation type="submission" date="2022-08" db="EMBL/GenBank/DDBJ databases">
        <title>Genomic Encyclopedia of Type Strains, Phase V (KMG-V): Genome sequencing to study the core and pangenomes of soil and plant-associated prokaryotes.</title>
        <authorList>
            <person name="Whitman W."/>
        </authorList>
    </citation>
    <scope>NUCLEOTIDE SEQUENCE</scope>
    <source>
        <strain evidence="8">SP3012</strain>
    </source>
</reference>
<evidence type="ECO:0000256" key="1">
    <source>
        <dbReference type="ARBA" id="ARBA00000085"/>
    </source>
</evidence>
<dbReference type="Gene3D" id="3.30.565.10">
    <property type="entry name" value="Histidine kinase-like ATPase, C-terminal domain"/>
    <property type="match status" value="1"/>
</dbReference>
<keyword evidence="3" id="KW-0597">Phosphoprotein</keyword>
<dbReference type="EMBL" id="JANUBF010000018">
    <property type="protein sequence ID" value="MCS4037400.1"/>
    <property type="molecule type" value="Genomic_DNA"/>
</dbReference>
<evidence type="ECO:0000256" key="6">
    <source>
        <dbReference type="ARBA" id="ARBA00023012"/>
    </source>
</evidence>
<feature type="domain" description="Histidine kinase" evidence="7">
    <location>
        <begin position="1"/>
        <end position="140"/>
    </location>
</feature>
<dbReference type="Proteomes" id="UP001155040">
    <property type="component" value="Unassembled WGS sequence"/>
</dbReference>
<dbReference type="RefSeq" id="WP_258005030.1">
    <property type="nucleotide sequence ID" value="NZ_JACIFG010000001.1"/>
</dbReference>
<dbReference type="InterPro" id="IPR005467">
    <property type="entry name" value="His_kinase_dom"/>
</dbReference>
<dbReference type="PROSITE" id="PS50109">
    <property type="entry name" value="HIS_KIN"/>
    <property type="match status" value="1"/>
</dbReference>
<evidence type="ECO:0000313" key="8">
    <source>
        <dbReference type="EMBL" id="MCS4037400.1"/>
    </source>
</evidence>
<evidence type="ECO:0000256" key="5">
    <source>
        <dbReference type="ARBA" id="ARBA00022777"/>
    </source>
</evidence>
<dbReference type="InterPro" id="IPR036890">
    <property type="entry name" value="HATPase_C_sf"/>
</dbReference>
<dbReference type="AlphaFoldDB" id="A0A9X2UN39"/>
<evidence type="ECO:0000313" key="9">
    <source>
        <dbReference type="Proteomes" id="UP001155040"/>
    </source>
</evidence>
<dbReference type="PANTHER" id="PTHR43711:SF26">
    <property type="entry name" value="SENSOR HISTIDINE KINASE RCSC"/>
    <property type="match status" value="1"/>
</dbReference>
<dbReference type="PRINTS" id="PR00344">
    <property type="entry name" value="BCTRLSENSOR"/>
</dbReference>
<keyword evidence="5 8" id="KW-0418">Kinase</keyword>
<dbReference type="InterPro" id="IPR004358">
    <property type="entry name" value="Sig_transdc_His_kin-like_C"/>
</dbReference>
<evidence type="ECO:0000259" key="7">
    <source>
        <dbReference type="PROSITE" id="PS50109"/>
    </source>
</evidence>
<comment type="catalytic activity">
    <reaction evidence="1">
        <text>ATP + protein L-histidine = ADP + protein N-phospho-L-histidine.</text>
        <dbReference type="EC" id="2.7.13.3"/>
    </reaction>
</comment>
<gene>
    <name evidence="8" type="ORF">GGQ01_002481</name>
</gene>
<protein>
    <recommendedName>
        <fullName evidence="2">histidine kinase</fullName>
        <ecNumber evidence="2">2.7.13.3</ecNumber>
    </recommendedName>
</protein>
<dbReference type="InterPro" id="IPR050736">
    <property type="entry name" value="Sensor_HK_Regulatory"/>
</dbReference>
<dbReference type="PANTHER" id="PTHR43711">
    <property type="entry name" value="TWO-COMPONENT HISTIDINE KINASE"/>
    <property type="match status" value="1"/>
</dbReference>
<keyword evidence="6" id="KW-0902">Two-component regulatory system</keyword>
<sequence length="149" mass="16618">MASDLRADAEEKDLSFRVDLSRAPMWADLDEQYLEQILRNLIENAIKYTDEGVVAVSTGTAEGRVYAEVEDTGIGIDEAFLPDLFEEFRQESRGRSRTYEENGLGLGISARLADQMNGAIRIETEKHKGSRFRVEFPRSSEPAEAGAEG</sequence>
<comment type="caution">
    <text evidence="8">The sequence shown here is derived from an EMBL/GenBank/DDBJ whole genome shotgun (WGS) entry which is preliminary data.</text>
</comment>
<dbReference type="FunFam" id="3.30.565.10:FF:000006">
    <property type="entry name" value="Sensor histidine kinase WalK"/>
    <property type="match status" value="1"/>
</dbReference>
<organism evidence="8 9">
    <name type="scientific">Salinibacter ruber</name>
    <dbReference type="NCBI Taxonomy" id="146919"/>
    <lineage>
        <taxon>Bacteria</taxon>
        <taxon>Pseudomonadati</taxon>
        <taxon>Rhodothermota</taxon>
        <taxon>Rhodothermia</taxon>
        <taxon>Rhodothermales</taxon>
        <taxon>Salinibacteraceae</taxon>
        <taxon>Salinibacter</taxon>
    </lineage>
</organism>
<dbReference type="SMART" id="SM00387">
    <property type="entry name" value="HATPase_c"/>
    <property type="match status" value="1"/>
</dbReference>
<dbReference type="EC" id="2.7.13.3" evidence="2"/>
<evidence type="ECO:0000256" key="2">
    <source>
        <dbReference type="ARBA" id="ARBA00012438"/>
    </source>
</evidence>
<dbReference type="SUPFAM" id="SSF55874">
    <property type="entry name" value="ATPase domain of HSP90 chaperone/DNA topoisomerase II/histidine kinase"/>
    <property type="match status" value="1"/>
</dbReference>
<evidence type="ECO:0000256" key="3">
    <source>
        <dbReference type="ARBA" id="ARBA00022553"/>
    </source>
</evidence>
<dbReference type="InterPro" id="IPR003594">
    <property type="entry name" value="HATPase_dom"/>
</dbReference>
<proteinExistence type="predicted"/>
<dbReference type="Pfam" id="PF02518">
    <property type="entry name" value="HATPase_c"/>
    <property type="match status" value="1"/>
</dbReference>
<dbReference type="GO" id="GO:0004673">
    <property type="term" value="F:protein histidine kinase activity"/>
    <property type="evidence" value="ECO:0007669"/>
    <property type="project" value="UniProtKB-EC"/>
</dbReference>